<evidence type="ECO:0000313" key="6">
    <source>
        <dbReference type="Proteomes" id="UP000271624"/>
    </source>
</evidence>
<evidence type="ECO:0000313" key="5">
    <source>
        <dbReference type="EMBL" id="RUS97571.1"/>
    </source>
</evidence>
<keyword evidence="4" id="KW-0560">Oxidoreductase</keyword>
<evidence type="ECO:0000256" key="1">
    <source>
        <dbReference type="ARBA" id="ARBA00001971"/>
    </source>
</evidence>
<evidence type="ECO:0000256" key="4">
    <source>
        <dbReference type="RuleBase" id="RU000461"/>
    </source>
</evidence>
<dbReference type="InterPro" id="IPR001128">
    <property type="entry name" value="Cyt_P450"/>
</dbReference>
<dbReference type="PANTHER" id="PTHR24305">
    <property type="entry name" value="CYTOCHROME P450"/>
    <property type="match status" value="1"/>
</dbReference>
<dbReference type="SUPFAM" id="SSF48264">
    <property type="entry name" value="Cytochrome P450"/>
    <property type="match status" value="1"/>
</dbReference>
<dbReference type="CDD" id="cd11053">
    <property type="entry name" value="CYP110-like"/>
    <property type="match status" value="1"/>
</dbReference>
<dbReference type="InterPro" id="IPR002401">
    <property type="entry name" value="Cyt_P450_E_grp-I"/>
</dbReference>
<dbReference type="InterPro" id="IPR017972">
    <property type="entry name" value="Cyt_P450_CS"/>
</dbReference>
<comment type="caution">
    <text evidence="5">The sequence shown here is derived from an EMBL/GenBank/DDBJ whole genome shotgun (WGS) entry which is preliminary data.</text>
</comment>
<accession>A0A433UUN8</accession>
<feature type="binding site" description="axial binding residue" evidence="3">
    <location>
        <position position="382"/>
    </location>
    <ligand>
        <name>heme</name>
        <dbReference type="ChEBI" id="CHEBI:30413"/>
    </ligand>
    <ligandPart>
        <name>Fe</name>
        <dbReference type="ChEBI" id="CHEBI:18248"/>
    </ligandPart>
</feature>
<keyword evidence="3 4" id="KW-0349">Heme</keyword>
<dbReference type="GO" id="GO:0004497">
    <property type="term" value="F:monooxygenase activity"/>
    <property type="evidence" value="ECO:0007669"/>
    <property type="project" value="UniProtKB-KW"/>
</dbReference>
<reference evidence="5" key="2">
    <citation type="journal article" date="2019" name="Genome Biol. Evol.">
        <title>Day and night: Metabolic profiles and evolutionary relationships of six axenic non-marine cyanobacteria.</title>
        <authorList>
            <person name="Will S.E."/>
            <person name="Henke P."/>
            <person name="Boedeker C."/>
            <person name="Huang S."/>
            <person name="Brinkmann H."/>
            <person name="Rohde M."/>
            <person name="Jarek M."/>
            <person name="Friedl T."/>
            <person name="Seufert S."/>
            <person name="Schumacher M."/>
            <person name="Overmann J."/>
            <person name="Neumann-Schaal M."/>
            <person name="Petersen J."/>
        </authorList>
    </citation>
    <scope>NUCLEOTIDE SEQUENCE [LARGE SCALE GENOMIC DNA]</scope>
    <source>
        <strain evidence="5">PCC 7102</strain>
    </source>
</reference>
<dbReference type="GO" id="GO:0005506">
    <property type="term" value="F:iron ion binding"/>
    <property type="evidence" value="ECO:0007669"/>
    <property type="project" value="InterPro"/>
</dbReference>
<keyword evidence="6" id="KW-1185">Reference proteome</keyword>
<keyword evidence="4" id="KW-0503">Monooxygenase</keyword>
<reference evidence="5" key="1">
    <citation type="submission" date="2018-12" db="EMBL/GenBank/DDBJ databases">
        <authorList>
            <person name="Will S."/>
            <person name="Neumann-Schaal M."/>
            <person name="Henke P."/>
        </authorList>
    </citation>
    <scope>NUCLEOTIDE SEQUENCE</scope>
    <source>
        <strain evidence="5">PCC 7102</strain>
    </source>
</reference>
<comment type="similarity">
    <text evidence="2 4">Belongs to the cytochrome P450 family.</text>
</comment>
<protein>
    <submittedName>
        <fullName evidence="5">Cytochrome P450</fullName>
    </submittedName>
</protein>
<dbReference type="InterPro" id="IPR050121">
    <property type="entry name" value="Cytochrome_P450_monoxygenase"/>
</dbReference>
<sequence length="446" mass="50159">MTSLIQTLQLIANPTNFLDKCATKYGDTFTIRVLGINSPPVVFFAHPQAISECFAIPAQKLDFKKATHVFKPLFGANSIVLQEGQQHNRQRSLLMPPFHGDRMKSYGDTIYSITQDVTKNWLEGRVVSMQHVMPDITLQIILQVVFGISPGVRYKKLKQLLSALLDDITTPWYSSLFFFPPLQQDLGAWSPWGNYLKRKQDIDNLVYAEISERRSVEDNSLTDILSLLMSARDEDGQAMSDEELKDQLISLLLLGYETTAGVLQWLFYLIHAHPNVKAKIVDELKGVAVSEITKLPYLSAVCQETMRLHPIALICTPRMTKETVEISGVEYATGTVLVPCIHLAHHRSETYIEPEKFNPDRFLHQKYSATEYLPFGGGYRGCIGSAFSMYELKLVVARILSQFDLELVDRRPVSPVRRGITIVPSSGVPMKIKQINSCGAGILARP</sequence>
<dbReference type="Gene3D" id="1.10.630.10">
    <property type="entry name" value="Cytochrome P450"/>
    <property type="match status" value="1"/>
</dbReference>
<organism evidence="5 6">
    <name type="scientific">Dulcicalothrix desertica PCC 7102</name>
    <dbReference type="NCBI Taxonomy" id="232991"/>
    <lineage>
        <taxon>Bacteria</taxon>
        <taxon>Bacillati</taxon>
        <taxon>Cyanobacteriota</taxon>
        <taxon>Cyanophyceae</taxon>
        <taxon>Nostocales</taxon>
        <taxon>Calotrichaceae</taxon>
        <taxon>Dulcicalothrix</taxon>
    </lineage>
</organism>
<dbReference type="PROSITE" id="PS00086">
    <property type="entry name" value="CYTOCHROME_P450"/>
    <property type="match status" value="1"/>
</dbReference>
<dbReference type="PANTHER" id="PTHR24305:SF166">
    <property type="entry name" value="CYTOCHROME P450 12A4, MITOCHONDRIAL-RELATED"/>
    <property type="match status" value="1"/>
</dbReference>
<gene>
    <name evidence="5" type="ORF">DSM106972_083080</name>
</gene>
<dbReference type="RefSeq" id="WP_127086346.1">
    <property type="nucleotide sequence ID" value="NZ_RSCL01000031.1"/>
</dbReference>
<dbReference type="InterPro" id="IPR036396">
    <property type="entry name" value="Cyt_P450_sf"/>
</dbReference>
<keyword evidence="3 4" id="KW-0408">Iron</keyword>
<proteinExistence type="inferred from homology"/>
<dbReference type="PRINTS" id="PR00385">
    <property type="entry name" value="P450"/>
</dbReference>
<evidence type="ECO:0000256" key="3">
    <source>
        <dbReference type="PIRSR" id="PIRSR602401-1"/>
    </source>
</evidence>
<dbReference type="Proteomes" id="UP000271624">
    <property type="component" value="Unassembled WGS sequence"/>
</dbReference>
<comment type="cofactor">
    <cofactor evidence="1 3">
        <name>heme</name>
        <dbReference type="ChEBI" id="CHEBI:30413"/>
    </cofactor>
</comment>
<dbReference type="GO" id="GO:0016705">
    <property type="term" value="F:oxidoreductase activity, acting on paired donors, with incorporation or reduction of molecular oxygen"/>
    <property type="evidence" value="ECO:0007669"/>
    <property type="project" value="InterPro"/>
</dbReference>
<dbReference type="Pfam" id="PF00067">
    <property type="entry name" value="p450"/>
    <property type="match status" value="1"/>
</dbReference>
<dbReference type="EMBL" id="RSCL01000031">
    <property type="protein sequence ID" value="RUS97571.1"/>
    <property type="molecule type" value="Genomic_DNA"/>
</dbReference>
<dbReference type="OrthoDB" id="446280at2"/>
<keyword evidence="3 4" id="KW-0479">Metal-binding</keyword>
<dbReference type="GO" id="GO:0020037">
    <property type="term" value="F:heme binding"/>
    <property type="evidence" value="ECO:0007669"/>
    <property type="project" value="InterPro"/>
</dbReference>
<evidence type="ECO:0000256" key="2">
    <source>
        <dbReference type="ARBA" id="ARBA00010617"/>
    </source>
</evidence>
<name>A0A433UUN8_9CYAN</name>
<dbReference type="PRINTS" id="PR00463">
    <property type="entry name" value="EP450I"/>
</dbReference>
<dbReference type="AlphaFoldDB" id="A0A433UUN8"/>